<dbReference type="GO" id="GO:0051537">
    <property type="term" value="F:2 iron, 2 sulfur cluster binding"/>
    <property type="evidence" value="ECO:0007669"/>
    <property type="project" value="InterPro"/>
</dbReference>
<feature type="domain" description="Ferric siderophore reductase C-terminal" evidence="1">
    <location>
        <begin position="280"/>
        <end position="300"/>
    </location>
</feature>
<name>A0A7H8NA81_9ACTN</name>
<dbReference type="AlphaFoldDB" id="A0A7H8NA81"/>
<dbReference type="EMBL" id="CP054929">
    <property type="protein sequence ID" value="QKW51256.1"/>
    <property type="molecule type" value="Genomic_DNA"/>
</dbReference>
<gene>
    <name evidence="2" type="ORF">HUT08_18865</name>
</gene>
<dbReference type="InterPro" id="IPR024726">
    <property type="entry name" value="FhuF_C"/>
</dbReference>
<sequence length="312" mass="33176">MTLALAPACPPDDATAPTCAHLLARGYERLAALCEPLHLDVRWPTEAPTPTPGAAYPFAEHPARVSNADENSGAATHRPTLEQLATDTELLAAFLDAEAARIAAGGDAVPRRHAVAARALHGCLWSVSLLLSGVWYLERRVPLLDQRAVRCDLSSDRYEVTPGGFLCLPDDPAAGLPGVRTVPDEGALRAELRDGFAALVGPLLAAIGPWFRRGPRALWGMAGDDLVSGIWTLGRLLGEEEHAARLAGGVLPHAIAPYPDGAGFRRLTGPTGRAHLTRTRTGCCLYYAIRPAEACGTCPRTGDAERLRRLEG</sequence>
<proteinExistence type="predicted"/>
<protein>
    <submittedName>
        <fullName evidence="2">(2Fe-2S)-binding protein</fullName>
    </submittedName>
</protein>
<evidence type="ECO:0000313" key="2">
    <source>
        <dbReference type="EMBL" id="QKW51256.1"/>
    </source>
</evidence>
<dbReference type="Proteomes" id="UP000509303">
    <property type="component" value="Chromosome"/>
</dbReference>
<evidence type="ECO:0000313" key="3">
    <source>
        <dbReference type="Proteomes" id="UP000509303"/>
    </source>
</evidence>
<evidence type="ECO:0000259" key="1">
    <source>
        <dbReference type="Pfam" id="PF11575"/>
    </source>
</evidence>
<dbReference type="RefSeq" id="WP_176162978.1">
    <property type="nucleotide sequence ID" value="NZ_CP054929.1"/>
</dbReference>
<dbReference type="Pfam" id="PF11575">
    <property type="entry name" value="FhuF_C"/>
    <property type="match status" value="1"/>
</dbReference>
<organism evidence="2 3">
    <name type="scientific">Streptomyces buecherae</name>
    <dbReference type="NCBI Taxonomy" id="2763006"/>
    <lineage>
        <taxon>Bacteria</taxon>
        <taxon>Bacillati</taxon>
        <taxon>Actinomycetota</taxon>
        <taxon>Actinomycetes</taxon>
        <taxon>Kitasatosporales</taxon>
        <taxon>Streptomycetaceae</taxon>
        <taxon>Streptomyces</taxon>
    </lineage>
</organism>
<keyword evidence="3" id="KW-1185">Reference proteome</keyword>
<accession>A0A7H8NA81</accession>
<reference evidence="2 3" key="1">
    <citation type="submission" date="2020-06" db="EMBL/GenBank/DDBJ databases">
        <title>Genome mining for natural products.</title>
        <authorList>
            <person name="Zhang B."/>
            <person name="Shi J."/>
            <person name="Ge H."/>
        </authorList>
    </citation>
    <scope>NUCLEOTIDE SEQUENCE [LARGE SCALE GENOMIC DNA]</scope>
    <source>
        <strain evidence="2 3">NA00687</strain>
    </source>
</reference>